<organism evidence="2 3">
    <name type="scientific">Reinekea thalattae</name>
    <dbReference type="NCBI Taxonomy" id="2593301"/>
    <lineage>
        <taxon>Bacteria</taxon>
        <taxon>Pseudomonadati</taxon>
        <taxon>Pseudomonadota</taxon>
        <taxon>Gammaproteobacteria</taxon>
        <taxon>Oceanospirillales</taxon>
        <taxon>Saccharospirillaceae</taxon>
        <taxon>Reinekea</taxon>
    </lineage>
</organism>
<dbReference type="GO" id="GO:0005737">
    <property type="term" value="C:cytoplasm"/>
    <property type="evidence" value="ECO:0007669"/>
    <property type="project" value="InterPro"/>
</dbReference>
<comment type="caution">
    <text evidence="2">The sequence shown here is derived from an EMBL/GenBank/DDBJ whole genome shotgun (WGS) entry which is preliminary data.</text>
</comment>
<name>A0A5C8Z8D2_9GAMM</name>
<dbReference type="Gene3D" id="3.50.14.10">
    <property type="entry name" value="Replication terminator Tus, domain 1 superfamily/Replication terminator Tus"/>
    <property type="match status" value="1"/>
</dbReference>
<reference evidence="2 3" key="1">
    <citation type="submission" date="2019-07" db="EMBL/GenBank/DDBJ databases">
        <title>Reinekea sp. strain SSH23 genome sequencing and assembly.</title>
        <authorList>
            <person name="Kim I."/>
        </authorList>
    </citation>
    <scope>NUCLEOTIDE SEQUENCE [LARGE SCALE GENOMIC DNA]</scope>
    <source>
        <strain evidence="2 3">SSH23</strain>
    </source>
</reference>
<dbReference type="Proteomes" id="UP000321764">
    <property type="component" value="Unassembled WGS sequence"/>
</dbReference>
<keyword evidence="3" id="KW-1185">Reference proteome</keyword>
<dbReference type="InterPro" id="IPR036384">
    <property type="entry name" value="Tus_sf"/>
</dbReference>
<dbReference type="EMBL" id="VKAD01000001">
    <property type="protein sequence ID" value="TXR53584.1"/>
    <property type="molecule type" value="Genomic_DNA"/>
</dbReference>
<accession>A0A5C8Z8D2</accession>
<protein>
    <submittedName>
        <fullName evidence="2">DNA replication terminus site-binding protein</fullName>
    </submittedName>
</protein>
<feature type="compositionally biased region" description="Basic and acidic residues" evidence="1">
    <location>
        <begin position="246"/>
        <end position="260"/>
    </location>
</feature>
<dbReference type="GO" id="GO:0006274">
    <property type="term" value="P:DNA replication termination"/>
    <property type="evidence" value="ECO:0007669"/>
    <property type="project" value="InterPro"/>
</dbReference>
<evidence type="ECO:0000313" key="2">
    <source>
        <dbReference type="EMBL" id="TXR53584.1"/>
    </source>
</evidence>
<feature type="region of interest" description="Disordered" evidence="1">
    <location>
        <begin position="237"/>
        <end position="260"/>
    </location>
</feature>
<proteinExistence type="predicted"/>
<dbReference type="InterPro" id="IPR036381">
    <property type="entry name" value="Tus_dom1"/>
</dbReference>
<evidence type="ECO:0000313" key="3">
    <source>
        <dbReference type="Proteomes" id="UP000321764"/>
    </source>
</evidence>
<dbReference type="SUPFAM" id="SSF56596">
    <property type="entry name" value="Replication terminator protein (Tus)"/>
    <property type="match status" value="1"/>
</dbReference>
<dbReference type="AlphaFoldDB" id="A0A5C8Z8D2"/>
<sequence>MAIIEIFEQLQKQLSELADDIQQHEIYWLLDVAHLNTTAPLAQAFLDLWYQGDQDGRTTRIYPGLVAATENQLQKAVEINQLKTDLRQLINEIKQQDLSGWKEIQQKLGKRNRQLHESLSSQGIERLHLKQMWRQIPIIDQVPIKISFNWYTSGRSITRVSKQEAYDMLLQLNTEAAHIKMQLAKLASLPESEKLARVQKQAPVLRANLLFENGQRKAMNASLPILFLQQDKQTLPSFIAPSPAPPKERNRQVRSDNRLEDEPFLKSIRVHRYQ</sequence>
<gene>
    <name evidence="2" type="ORF">FME95_03190</name>
</gene>
<dbReference type="GO" id="GO:0003677">
    <property type="term" value="F:DNA binding"/>
    <property type="evidence" value="ECO:0007669"/>
    <property type="project" value="InterPro"/>
</dbReference>
<evidence type="ECO:0000256" key="1">
    <source>
        <dbReference type="SAM" id="MobiDB-lite"/>
    </source>
</evidence>
<dbReference type="RefSeq" id="WP_147712984.1">
    <property type="nucleotide sequence ID" value="NZ_VKAD01000001.1"/>
</dbReference>
<dbReference type="OrthoDB" id="6354133at2"/>